<sequence length="295" mass="32906">MFNSFGPGANCTLDLCPIEWTVYQYRPNLPVSIVFMALYAIALIIHIYLGLRWRSWGFMTFMVIGCLYAIIGYGGRVILWTNPWSFAGFMIQMVCITGTPVFFTATIYVTLSRAIRFFALEISRLPPRLFYWLFISADILCLALQAIGGALTSTSSGSSQIGVDIAMAGLILQVIILVIFCGFFVDYMIRYVKLQRSRMRSKKNTIATRQRLFFGGLASAIILILARCAYRVDELSQGYSDSTKITDEQLFIGLEGVLIYVSVISLFIGHPGFGHLATRILSHASSPTSPYSARP</sequence>
<evidence type="ECO:0000313" key="8">
    <source>
        <dbReference type="RefSeq" id="XP_033533105.1"/>
    </source>
</evidence>
<evidence type="ECO:0000313" key="7">
    <source>
        <dbReference type="Proteomes" id="UP000504638"/>
    </source>
</evidence>
<dbReference type="PANTHER" id="PTHR31465:SF9">
    <property type="entry name" value="SPHINGOID LONG-CHAIN BASE TRANSPORTER RSB1"/>
    <property type="match status" value="1"/>
</dbReference>
<name>A0A6G1G094_9PEZI</name>
<evidence type="ECO:0000256" key="5">
    <source>
        <dbReference type="SAM" id="Phobius"/>
    </source>
</evidence>
<evidence type="ECO:0008006" key="9">
    <source>
        <dbReference type="Google" id="ProtNLM"/>
    </source>
</evidence>
<dbReference type="OrthoDB" id="4521223at2759"/>
<feature type="transmembrane region" description="Helical" evidence="5">
    <location>
        <begin position="86"/>
        <end position="109"/>
    </location>
</feature>
<feature type="transmembrane region" description="Helical" evidence="5">
    <location>
        <begin position="56"/>
        <end position="74"/>
    </location>
</feature>
<keyword evidence="4 5" id="KW-0472">Membrane</keyword>
<keyword evidence="7" id="KW-1185">Reference proteome</keyword>
<dbReference type="GeneID" id="54423138"/>
<keyword evidence="2 5" id="KW-0812">Transmembrane</keyword>
<reference evidence="6 8" key="1">
    <citation type="submission" date="2020-01" db="EMBL/GenBank/DDBJ databases">
        <authorList>
            <consortium name="DOE Joint Genome Institute"/>
            <person name="Haridas S."/>
            <person name="Albert R."/>
            <person name="Binder M."/>
            <person name="Bloem J."/>
            <person name="Labutti K."/>
            <person name="Salamov A."/>
            <person name="Andreopoulos B."/>
            <person name="Baker S.E."/>
            <person name="Barry K."/>
            <person name="Bills G."/>
            <person name="Bluhm B.H."/>
            <person name="Cannon C."/>
            <person name="Castanera R."/>
            <person name="Culley D.E."/>
            <person name="Daum C."/>
            <person name="Ezra D."/>
            <person name="Gonzalez J.B."/>
            <person name="Henrissat B."/>
            <person name="Kuo A."/>
            <person name="Liang C."/>
            <person name="Lipzen A."/>
            <person name="Lutzoni F."/>
            <person name="Magnuson J."/>
            <person name="Mondo S."/>
            <person name="Nolan M."/>
            <person name="Ohm R."/>
            <person name="Pangilinan J."/>
            <person name="Park H.-J."/>
            <person name="Ramirez L."/>
            <person name="Alfaro M."/>
            <person name="Sun H."/>
            <person name="Tritt A."/>
            <person name="Yoshinaga Y."/>
            <person name="Zwiers L.-H."/>
            <person name="Turgeon B.G."/>
            <person name="Goodwin S.B."/>
            <person name="Spatafora J.W."/>
            <person name="Crous P.W."/>
            <person name="Grigoriev I.V."/>
        </authorList>
    </citation>
    <scope>NUCLEOTIDE SEQUENCE</scope>
    <source>
        <strain evidence="6 8">CBS 781.70</strain>
    </source>
</reference>
<dbReference type="PANTHER" id="PTHR31465">
    <property type="entry name" value="PROTEIN RTA1-RELATED"/>
    <property type="match status" value="1"/>
</dbReference>
<dbReference type="Proteomes" id="UP000504638">
    <property type="component" value="Unplaced"/>
</dbReference>
<dbReference type="RefSeq" id="XP_033533105.1">
    <property type="nucleotide sequence ID" value="XM_033682568.1"/>
</dbReference>
<feature type="transmembrane region" description="Helical" evidence="5">
    <location>
        <begin position="29"/>
        <end position="49"/>
    </location>
</feature>
<comment type="subcellular location">
    <subcellularLocation>
        <location evidence="1">Membrane</location>
        <topology evidence="1">Multi-pass membrane protein</topology>
    </subcellularLocation>
</comment>
<evidence type="ECO:0000256" key="1">
    <source>
        <dbReference type="ARBA" id="ARBA00004141"/>
    </source>
</evidence>
<feature type="transmembrane region" description="Helical" evidence="5">
    <location>
        <begin position="165"/>
        <end position="189"/>
    </location>
</feature>
<feature type="transmembrane region" description="Helical" evidence="5">
    <location>
        <begin position="129"/>
        <end position="153"/>
    </location>
</feature>
<keyword evidence="3 5" id="KW-1133">Transmembrane helix</keyword>
<gene>
    <name evidence="6 8" type="ORF">P152DRAFT_508052</name>
</gene>
<evidence type="ECO:0000313" key="6">
    <source>
        <dbReference type="EMBL" id="KAF1811474.1"/>
    </source>
</evidence>
<dbReference type="InterPro" id="IPR007568">
    <property type="entry name" value="RTA1"/>
</dbReference>
<protein>
    <recommendedName>
        <fullName evidence="9">RTA1-domain-containing protein</fullName>
    </recommendedName>
</protein>
<dbReference type="AlphaFoldDB" id="A0A6G1G094"/>
<feature type="transmembrane region" description="Helical" evidence="5">
    <location>
        <begin position="250"/>
        <end position="269"/>
    </location>
</feature>
<feature type="transmembrane region" description="Helical" evidence="5">
    <location>
        <begin position="210"/>
        <end position="230"/>
    </location>
</feature>
<evidence type="ECO:0000256" key="3">
    <source>
        <dbReference type="ARBA" id="ARBA00022989"/>
    </source>
</evidence>
<evidence type="ECO:0000256" key="2">
    <source>
        <dbReference type="ARBA" id="ARBA00022692"/>
    </source>
</evidence>
<proteinExistence type="predicted"/>
<dbReference type="GO" id="GO:0000324">
    <property type="term" value="C:fungal-type vacuole"/>
    <property type="evidence" value="ECO:0007669"/>
    <property type="project" value="TreeGrafter"/>
</dbReference>
<dbReference type="EMBL" id="ML975161">
    <property type="protein sequence ID" value="KAF1811474.1"/>
    <property type="molecule type" value="Genomic_DNA"/>
</dbReference>
<dbReference type="GO" id="GO:0005886">
    <property type="term" value="C:plasma membrane"/>
    <property type="evidence" value="ECO:0007669"/>
    <property type="project" value="TreeGrafter"/>
</dbReference>
<organism evidence="6">
    <name type="scientific">Eremomyces bilateralis CBS 781.70</name>
    <dbReference type="NCBI Taxonomy" id="1392243"/>
    <lineage>
        <taxon>Eukaryota</taxon>
        <taxon>Fungi</taxon>
        <taxon>Dikarya</taxon>
        <taxon>Ascomycota</taxon>
        <taxon>Pezizomycotina</taxon>
        <taxon>Dothideomycetes</taxon>
        <taxon>Dothideomycetes incertae sedis</taxon>
        <taxon>Eremomycetales</taxon>
        <taxon>Eremomycetaceae</taxon>
        <taxon>Eremomyces</taxon>
    </lineage>
</organism>
<dbReference type="Pfam" id="PF04479">
    <property type="entry name" value="RTA1"/>
    <property type="match status" value="1"/>
</dbReference>
<evidence type="ECO:0000256" key="4">
    <source>
        <dbReference type="ARBA" id="ARBA00023136"/>
    </source>
</evidence>
<reference evidence="8" key="3">
    <citation type="submission" date="2025-04" db="UniProtKB">
        <authorList>
            <consortium name="RefSeq"/>
        </authorList>
    </citation>
    <scope>IDENTIFICATION</scope>
    <source>
        <strain evidence="8">CBS 781.70</strain>
    </source>
</reference>
<accession>A0A6G1G094</accession>
<reference evidence="8" key="2">
    <citation type="submission" date="2020-04" db="EMBL/GenBank/DDBJ databases">
        <authorList>
            <consortium name="NCBI Genome Project"/>
        </authorList>
    </citation>
    <scope>NUCLEOTIDE SEQUENCE</scope>
    <source>
        <strain evidence="8">CBS 781.70</strain>
    </source>
</reference>